<sequence length="177" mass="20226">MFYLISLFLLCNHFGAALVGKDSDNFGPYNIAWEHHETCKGPKSVDLTKYSTHLVVADNAFHNEINITFLDQTVIEEIKMSVYAIKDKRKSLLWNYIVVKPCQHFALAAVLETYVGAKNCVVKKGSYYCDLNITEITYKYLGTSFFYGKFIFRVLVLSKKGNIICLVFSPEIKKKVV</sequence>
<protein>
    <submittedName>
        <fullName evidence="2">Uncharacterized protein</fullName>
    </submittedName>
</protein>
<feature type="signal peptide" evidence="1">
    <location>
        <begin position="1"/>
        <end position="17"/>
    </location>
</feature>
<evidence type="ECO:0000256" key="1">
    <source>
        <dbReference type="SAM" id="SignalP"/>
    </source>
</evidence>
<proteinExistence type="predicted"/>
<keyword evidence="3" id="KW-1185">Reference proteome</keyword>
<reference evidence="2" key="1">
    <citation type="submission" date="2022-03" db="EMBL/GenBank/DDBJ databases">
        <authorList>
            <person name="Martin H S."/>
        </authorList>
    </citation>
    <scope>NUCLEOTIDE SEQUENCE</scope>
</reference>
<feature type="chain" id="PRO_5045394072" evidence="1">
    <location>
        <begin position="18"/>
        <end position="177"/>
    </location>
</feature>
<organism evidence="2 3">
    <name type="scientific">Iphiclides podalirius</name>
    <name type="common">scarce swallowtail</name>
    <dbReference type="NCBI Taxonomy" id="110791"/>
    <lineage>
        <taxon>Eukaryota</taxon>
        <taxon>Metazoa</taxon>
        <taxon>Ecdysozoa</taxon>
        <taxon>Arthropoda</taxon>
        <taxon>Hexapoda</taxon>
        <taxon>Insecta</taxon>
        <taxon>Pterygota</taxon>
        <taxon>Neoptera</taxon>
        <taxon>Endopterygota</taxon>
        <taxon>Lepidoptera</taxon>
        <taxon>Glossata</taxon>
        <taxon>Ditrysia</taxon>
        <taxon>Papilionoidea</taxon>
        <taxon>Papilionidae</taxon>
        <taxon>Papilioninae</taxon>
        <taxon>Iphiclides</taxon>
    </lineage>
</organism>
<evidence type="ECO:0000313" key="2">
    <source>
        <dbReference type="EMBL" id="CAH2041124.1"/>
    </source>
</evidence>
<name>A0ABN8HY83_9NEOP</name>
<keyword evidence="1" id="KW-0732">Signal</keyword>
<feature type="non-terminal residue" evidence="2">
    <location>
        <position position="1"/>
    </location>
</feature>
<dbReference type="Proteomes" id="UP000837857">
    <property type="component" value="Chromosome 13"/>
</dbReference>
<dbReference type="EMBL" id="OW152825">
    <property type="protein sequence ID" value="CAH2041124.1"/>
    <property type="molecule type" value="Genomic_DNA"/>
</dbReference>
<evidence type="ECO:0000313" key="3">
    <source>
        <dbReference type="Proteomes" id="UP000837857"/>
    </source>
</evidence>
<accession>A0ABN8HY83</accession>
<gene>
    <name evidence="2" type="ORF">IPOD504_LOCUS2920</name>
</gene>